<dbReference type="GO" id="GO:0050660">
    <property type="term" value="F:flavin adenine dinucleotide binding"/>
    <property type="evidence" value="ECO:0007669"/>
    <property type="project" value="InterPro"/>
</dbReference>
<proteinExistence type="predicted"/>
<dbReference type="GO" id="GO:0016491">
    <property type="term" value="F:oxidoreductase activity"/>
    <property type="evidence" value="ECO:0007669"/>
    <property type="project" value="InterPro"/>
</dbReference>
<dbReference type="InterPro" id="IPR019480">
    <property type="entry name" value="Dihydroorotate_DH_Fe-S-bd"/>
</dbReference>
<feature type="binding site" evidence="10">
    <location>
        <position position="266"/>
    </location>
    <ligand>
        <name>[2Fe-2S] cluster</name>
        <dbReference type="ChEBI" id="CHEBI:190135"/>
    </ligand>
</feature>
<evidence type="ECO:0000256" key="6">
    <source>
        <dbReference type="ARBA" id="ARBA00022982"/>
    </source>
</evidence>
<dbReference type="InterPro" id="IPR012165">
    <property type="entry name" value="Cyt_c3_hydrogenase_gsu"/>
</dbReference>
<dbReference type="PANTHER" id="PTHR43513:SF1">
    <property type="entry name" value="ANAEROBIC SULFITE REDUCTASE SUBUNIT B"/>
    <property type="match status" value="1"/>
</dbReference>
<keyword evidence="7 10" id="KW-0408">Iron</keyword>
<evidence type="ECO:0000256" key="10">
    <source>
        <dbReference type="PIRSR" id="PIRSR006816-2"/>
    </source>
</evidence>
<dbReference type="CDD" id="cd06221">
    <property type="entry name" value="sulfite_reductase_like"/>
    <property type="match status" value="1"/>
</dbReference>
<dbReference type="GO" id="GO:0046872">
    <property type="term" value="F:metal ion binding"/>
    <property type="evidence" value="ECO:0007669"/>
    <property type="project" value="UniProtKB-KW"/>
</dbReference>
<dbReference type="Gene3D" id="3.40.50.80">
    <property type="entry name" value="Nucleotide-binding domain of ferredoxin-NADP reductase (FNR) module"/>
    <property type="match status" value="1"/>
</dbReference>
<comment type="caution">
    <text evidence="12">The sequence shown here is derived from an EMBL/GenBank/DDBJ whole genome shotgun (WGS) entry which is preliminary data.</text>
</comment>
<evidence type="ECO:0000313" key="13">
    <source>
        <dbReference type="Proteomes" id="UP000824225"/>
    </source>
</evidence>
<evidence type="ECO:0000256" key="8">
    <source>
        <dbReference type="ARBA" id="ARBA00023014"/>
    </source>
</evidence>
<keyword evidence="2" id="KW-0285">Flavoprotein</keyword>
<keyword evidence="4 10" id="KW-0479">Metal-binding</keyword>
<protein>
    <submittedName>
        <fullName evidence="12">FAD/NAD(P)-binding protein</fullName>
    </submittedName>
</protein>
<keyword evidence="8 10" id="KW-0411">Iron-sulfur</keyword>
<evidence type="ECO:0000256" key="7">
    <source>
        <dbReference type="ARBA" id="ARBA00023004"/>
    </source>
</evidence>
<dbReference type="EMBL" id="DXAN01000032">
    <property type="protein sequence ID" value="HJA09564.1"/>
    <property type="molecule type" value="Genomic_DNA"/>
</dbReference>
<dbReference type="SUPFAM" id="SSF52343">
    <property type="entry name" value="Ferredoxin reductase-like, C-terminal NADP-linked domain"/>
    <property type="match status" value="1"/>
</dbReference>
<feature type="binding site" evidence="10">
    <location>
        <position position="258"/>
    </location>
    <ligand>
        <name>[2Fe-2S] cluster</name>
        <dbReference type="ChEBI" id="CHEBI:190135"/>
    </ligand>
</feature>
<dbReference type="AlphaFoldDB" id="A0A9D2HFJ3"/>
<reference evidence="12" key="2">
    <citation type="submission" date="2021-04" db="EMBL/GenBank/DDBJ databases">
        <authorList>
            <person name="Gilroy R."/>
        </authorList>
    </citation>
    <scope>NUCLEOTIDE SEQUENCE</scope>
    <source>
        <strain evidence="12">CHK186-16707</strain>
    </source>
</reference>
<dbReference type="GO" id="GO:0006221">
    <property type="term" value="P:pyrimidine nucleotide biosynthetic process"/>
    <property type="evidence" value="ECO:0007669"/>
    <property type="project" value="InterPro"/>
</dbReference>
<feature type="domain" description="FAD-binding FR-type" evidence="11">
    <location>
        <begin position="14"/>
        <end position="114"/>
    </location>
</feature>
<dbReference type="GO" id="GO:0051537">
    <property type="term" value="F:2 iron, 2 sulfur cluster binding"/>
    <property type="evidence" value="ECO:0007669"/>
    <property type="project" value="UniProtKB-KW"/>
</dbReference>
<evidence type="ECO:0000256" key="4">
    <source>
        <dbReference type="ARBA" id="ARBA00022723"/>
    </source>
</evidence>
<keyword evidence="6" id="KW-0249">Electron transport</keyword>
<feature type="binding site" evidence="10">
    <location>
        <position position="250"/>
    </location>
    <ligand>
        <name>[2Fe-2S] cluster</name>
        <dbReference type="ChEBI" id="CHEBI:190135"/>
    </ligand>
</feature>
<evidence type="ECO:0000313" key="12">
    <source>
        <dbReference type="EMBL" id="HJA09564.1"/>
    </source>
</evidence>
<comment type="cofactor">
    <cofactor evidence="9">
        <name>[2Fe-2S] cluster</name>
        <dbReference type="ChEBI" id="CHEBI:190135"/>
    </cofactor>
</comment>
<dbReference type="Gene3D" id="2.40.30.10">
    <property type="entry name" value="Translation factors"/>
    <property type="match status" value="1"/>
</dbReference>
<reference evidence="12" key="1">
    <citation type="journal article" date="2021" name="PeerJ">
        <title>Extensive microbial diversity within the chicken gut microbiome revealed by metagenomics and culture.</title>
        <authorList>
            <person name="Gilroy R."/>
            <person name="Ravi A."/>
            <person name="Getino M."/>
            <person name="Pursley I."/>
            <person name="Horton D.L."/>
            <person name="Alikhan N.F."/>
            <person name="Baker D."/>
            <person name="Gharbi K."/>
            <person name="Hall N."/>
            <person name="Watson M."/>
            <person name="Adriaenssens E.M."/>
            <person name="Foster-Nyarko E."/>
            <person name="Jarju S."/>
            <person name="Secka A."/>
            <person name="Antonio M."/>
            <person name="Oren A."/>
            <person name="Chaudhuri R.R."/>
            <person name="La Ragione R."/>
            <person name="Hildebrand F."/>
            <person name="Pallen M.J."/>
        </authorList>
    </citation>
    <scope>NUCLEOTIDE SEQUENCE</scope>
    <source>
        <strain evidence="12">CHK186-16707</strain>
    </source>
</reference>
<organism evidence="12 13">
    <name type="scientific">Candidatus Mailhella merdigallinarum</name>
    <dbReference type="NCBI Taxonomy" id="2838658"/>
    <lineage>
        <taxon>Bacteria</taxon>
        <taxon>Pseudomonadati</taxon>
        <taxon>Thermodesulfobacteriota</taxon>
        <taxon>Desulfovibrionia</taxon>
        <taxon>Desulfovibrionales</taxon>
        <taxon>Desulfovibrionaceae</taxon>
        <taxon>Mailhella</taxon>
    </lineage>
</organism>
<dbReference type="Proteomes" id="UP000824225">
    <property type="component" value="Unassembled WGS sequence"/>
</dbReference>
<keyword evidence="5" id="KW-0274">FAD</keyword>
<dbReference type="InterPro" id="IPR017938">
    <property type="entry name" value="Riboflavin_synthase-like_b-brl"/>
</dbReference>
<comment type="cofactor">
    <cofactor evidence="10">
        <name>[2Fe-2S] cluster</name>
        <dbReference type="ChEBI" id="CHEBI:190135"/>
    </cofactor>
    <text evidence="10">Binds 1 [2Fe-2S] cluster per subunit.</text>
</comment>
<dbReference type="InterPro" id="IPR001433">
    <property type="entry name" value="OxRdtase_FAD/NAD-bd"/>
</dbReference>
<dbReference type="InterPro" id="IPR017927">
    <property type="entry name" value="FAD-bd_FR_type"/>
</dbReference>
<dbReference type="PIRSF" id="PIRSF006816">
    <property type="entry name" value="Cyc3_hyd_g"/>
    <property type="match status" value="1"/>
</dbReference>
<evidence type="ECO:0000259" key="11">
    <source>
        <dbReference type="PROSITE" id="PS51384"/>
    </source>
</evidence>
<evidence type="ECO:0000256" key="3">
    <source>
        <dbReference type="ARBA" id="ARBA00022714"/>
    </source>
</evidence>
<keyword evidence="3 10" id="KW-0001">2Fe-2S</keyword>
<dbReference type="InterPro" id="IPR050353">
    <property type="entry name" value="PyrK_electron_transfer"/>
</dbReference>
<accession>A0A9D2HFJ3</accession>
<evidence type="ECO:0000256" key="9">
    <source>
        <dbReference type="ARBA" id="ARBA00034078"/>
    </source>
</evidence>
<evidence type="ECO:0000256" key="2">
    <source>
        <dbReference type="ARBA" id="ARBA00022630"/>
    </source>
</evidence>
<dbReference type="PROSITE" id="PS51384">
    <property type="entry name" value="FAD_FR"/>
    <property type="match status" value="1"/>
</dbReference>
<dbReference type="InterPro" id="IPR037117">
    <property type="entry name" value="Dihydroorotate_DH_ele_sf"/>
</dbReference>
<dbReference type="SUPFAM" id="SSF63380">
    <property type="entry name" value="Riboflavin synthase domain-like"/>
    <property type="match status" value="1"/>
</dbReference>
<dbReference type="InterPro" id="IPR039261">
    <property type="entry name" value="FNR_nucleotide-bd"/>
</dbReference>
<dbReference type="Pfam" id="PF00175">
    <property type="entry name" value="NAD_binding_1"/>
    <property type="match status" value="1"/>
</dbReference>
<dbReference type="Gene3D" id="2.10.240.10">
    <property type="entry name" value="Dihydroorotate dehydrogenase, electron transfer subunit"/>
    <property type="match status" value="1"/>
</dbReference>
<gene>
    <name evidence="12" type="ORF">H9962_10330</name>
</gene>
<dbReference type="PRINTS" id="PR00410">
    <property type="entry name" value="PHEHYDRXLASE"/>
</dbReference>
<name>A0A9D2HFJ3_9BACT</name>
<evidence type="ECO:0000256" key="5">
    <source>
        <dbReference type="ARBA" id="ARBA00022827"/>
    </source>
</evidence>
<dbReference type="PANTHER" id="PTHR43513">
    <property type="entry name" value="DIHYDROOROTATE DEHYDROGENASE B (NAD(+)), ELECTRON TRANSFER SUBUNIT"/>
    <property type="match status" value="1"/>
</dbReference>
<evidence type="ECO:0000256" key="1">
    <source>
        <dbReference type="ARBA" id="ARBA00022448"/>
    </source>
</evidence>
<dbReference type="Pfam" id="PF10418">
    <property type="entry name" value="DHODB_Fe-S_bind"/>
    <property type="match status" value="1"/>
</dbReference>
<keyword evidence="1" id="KW-0813">Transport</keyword>
<sequence>MSEHQCTCGHNNPYLPELATVVETVQETPTIKSIRVRFDNEEAWDKFTYQPGQVGQLSVFGAGESTFVINTPPSCRDYLQFSVLKAGEVTNAIHKLQAGDKVGVRAPLGNWFPYEQWKGKNVFFVGGGIGMAPIRTILLHLLEHAGDYGQISLLYGAKSPADMAFQADVPGWLNHPHLKTTLTIDNPAEGWPHKVGLIPNVLKELAPSPDNTIAALCGPPIMIKFTLAAFRELGFKDENIVTTLERRMKCGIGICGRCNIGGKYVCLDGPVFTQAQLNELPPEL</sequence>
<feature type="binding site" evidence="10">
    <location>
        <position position="255"/>
    </location>
    <ligand>
        <name>[2Fe-2S] cluster</name>
        <dbReference type="ChEBI" id="CHEBI:190135"/>
    </ligand>
</feature>